<keyword evidence="3" id="KW-0238">DNA-binding</keyword>
<gene>
    <name evidence="6" type="ORF">IV01_13855</name>
</gene>
<dbReference type="Pfam" id="PF00126">
    <property type="entry name" value="HTH_1"/>
    <property type="match status" value="1"/>
</dbReference>
<comment type="similarity">
    <text evidence="1">Belongs to the LysR transcriptional regulatory family.</text>
</comment>
<dbReference type="InterPro" id="IPR005119">
    <property type="entry name" value="LysR_subst-bd"/>
</dbReference>
<dbReference type="PROSITE" id="PS50931">
    <property type="entry name" value="HTH_LYSR"/>
    <property type="match status" value="1"/>
</dbReference>
<evidence type="ECO:0000313" key="7">
    <source>
        <dbReference type="Proteomes" id="UP000028631"/>
    </source>
</evidence>
<evidence type="ECO:0000256" key="1">
    <source>
        <dbReference type="ARBA" id="ARBA00009437"/>
    </source>
</evidence>
<name>A0A085VI86_PSESX</name>
<dbReference type="InterPro" id="IPR036388">
    <property type="entry name" value="WH-like_DNA-bd_sf"/>
</dbReference>
<dbReference type="PATRIC" id="fig|317.175.peg.2884"/>
<evidence type="ECO:0000313" key="6">
    <source>
        <dbReference type="EMBL" id="KFE55149.1"/>
    </source>
</evidence>
<dbReference type="PANTHER" id="PTHR30126:SF2">
    <property type="entry name" value="HTH-TYPE TRANSCRIPTIONAL REGULATOR YJIE"/>
    <property type="match status" value="1"/>
</dbReference>
<evidence type="ECO:0000259" key="5">
    <source>
        <dbReference type="PROSITE" id="PS50931"/>
    </source>
</evidence>
<dbReference type="OrthoDB" id="6971749at2"/>
<dbReference type="Gene3D" id="3.40.190.290">
    <property type="match status" value="1"/>
</dbReference>
<keyword evidence="2" id="KW-0805">Transcription regulation</keyword>
<dbReference type="AlphaFoldDB" id="A0A085VI86"/>
<dbReference type="GO" id="GO:0000976">
    <property type="term" value="F:transcription cis-regulatory region binding"/>
    <property type="evidence" value="ECO:0007669"/>
    <property type="project" value="TreeGrafter"/>
</dbReference>
<dbReference type="GO" id="GO:0003700">
    <property type="term" value="F:DNA-binding transcription factor activity"/>
    <property type="evidence" value="ECO:0007669"/>
    <property type="project" value="InterPro"/>
</dbReference>
<dbReference type="PANTHER" id="PTHR30126">
    <property type="entry name" value="HTH-TYPE TRANSCRIPTIONAL REGULATOR"/>
    <property type="match status" value="1"/>
</dbReference>
<evidence type="ECO:0000256" key="3">
    <source>
        <dbReference type="ARBA" id="ARBA00023125"/>
    </source>
</evidence>
<dbReference type="FunFam" id="1.10.10.10:FF:000001">
    <property type="entry name" value="LysR family transcriptional regulator"/>
    <property type="match status" value="1"/>
</dbReference>
<dbReference type="InterPro" id="IPR036390">
    <property type="entry name" value="WH_DNA-bd_sf"/>
</dbReference>
<keyword evidence="4" id="KW-0804">Transcription</keyword>
<proteinExistence type="inferred from homology"/>
<dbReference type="InterPro" id="IPR000847">
    <property type="entry name" value="LysR_HTH_N"/>
</dbReference>
<evidence type="ECO:0000256" key="4">
    <source>
        <dbReference type="ARBA" id="ARBA00023163"/>
    </source>
</evidence>
<dbReference type="PRINTS" id="PR00039">
    <property type="entry name" value="HTHLYSR"/>
</dbReference>
<reference evidence="6 7" key="1">
    <citation type="submission" date="2014-07" db="EMBL/GenBank/DDBJ databases">
        <title>Draft Genome Sequences of Environmental Pseudomonas syringae strains.</title>
        <authorList>
            <person name="Baltrus D.A."/>
            <person name="Berge O."/>
            <person name="Morris C."/>
        </authorList>
    </citation>
    <scope>NUCLEOTIDE SEQUENCE [LARGE SCALE GENOMIC DNA]</scope>
    <source>
        <strain evidence="6 7">GAW0119</strain>
    </source>
</reference>
<protein>
    <submittedName>
        <fullName evidence="6">LysR family transcriptional regulator</fullName>
    </submittedName>
</protein>
<sequence length="290" mass="32684">MELVWLEDFNALAESGNFSRAADLRHVTQPAFSRRIRALEGWVGVELFERTAQGAVLTEAGRSMLENARELTRRLYQMRMDVREVAGKATRTLHFAATHSLSFTFFPAWIRRVERGAPIEAIRLHSDNMTVCEHMLLSGEVQFLLCHQHPDVPPRFESSQFLSKLVGHDILRPLQSPDLQATHPLPFLSYTAESGLGRIIQAHRQTHQIAIDLEVVFSSHLAAVLLSMARQAKGVAWLPESLAEAEISAGGLQQAGPELENIETQIRLFRPKTPLSDFAEQFWSGLEERD</sequence>
<comment type="caution">
    <text evidence="6">The sequence shown here is derived from an EMBL/GenBank/DDBJ whole genome shotgun (WGS) entry which is preliminary data.</text>
</comment>
<accession>A0A085VI86</accession>
<keyword evidence="7" id="KW-1185">Reference proteome</keyword>
<evidence type="ECO:0000256" key="2">
    <source>
        <dbReference type="ARBA" id="ARBA00023015"/>
    </source>
</evidence>
<dbReference type="SUPFAM" id="SSF46785">
    <property type="entry name" value="Winged helix' DNA-binding domain"/>
    <property type="match status" value="1"/>
</dbReference>
<dbReference type="Pfam" id="PF03466">
    <property type="entry name" value="LysR_substrate"/>
    <property type="match status" value="1"/>
</dbReference>
<feature type="domain" description="HTH lysR-type" evidence="5">
    <location>
        <begin position="1"/>
        <end position="58"/>
    </location>
</feature>
<dbReference type="Proteomes" id="UP000028631">
    <property type="component" value="Unassembled WGS sequence"/>
</dbReference>
<organism evidence="6 7">
    <name type="scientific">Pseudomonas syringae</name>
    <dbReference type="NCBI Taxonomy" id="317"/>
    <lineage>
        <taxon>Bacteria</taxon>
        <taxon>Pseudomonadati</taxon>
        <taxon>Pseudomonadota</taxon>
        <taxon>Gammaproteobacteria</taxon>
        <taxon>Pseudomonadales</taxon>
        <taxon>Pseudomonadaceae</taxon>
        <taxon>Pseudomonas</taxon>
    </lineage>
</organism>
<dbReference type="EMBL" id="JPQU01000037">
    <property type="protein sequence ID" value="KFE55149.1"/>
    <property type="molecule type" value="Genomic_DNA"/>
</dbReference>
<dbReference type="CDD" id="cd05466">
    <property type="entry name" value="PBP2_LTTR_substrate"/>
    <property type="match status" value="1"/>
</dbReference>
<dbReference type="Gene3D" id="1.10.10.10">
    <property type="entry name" value="Winged helix-like DNA-binding domain superfamily/Winged helix DNA-binding domain"/>
    <property type="match status" value="1"/>
</dbReference>
<dbReference type="RefSeq" id="WP_032628921.1">
    <property type="nucleotide sequence ID" value="NZ_JPQU01000037.1"/>
</dbReference>
<dbReference type="SUPFAM" id="SSF53850">
    <property type="entry name" value="Periplasmic binding protein-like II"/>
    <property type="match status" value="1"/>
</dbReference>